<dbReference type="Pfam" id="PF09268">
    <property type="entry name" value="Clathrin-link"/>
    <property type="match status" value="1"/>
</dbReference>
<gene>
    <name evidence="9" type="ORF">DUNSADRAFT_1209</name>
</gene>
<dbReference type="Gene3D" id="1.25.40.730">
    <property type="match status" value="1"/>
</dbReference>
<dbReference type="Gene3D" id="1.25.40.10">
    <property type="entry name" value="Tetratricopeptide repeat domain"/>
    <property type="match status" value="1"/>
</dbReference>
<comment type="function">
    <text evidence="6">Clathrin is the major protein of the polyhedral coat of coated pits and vesicles.</text>
</comment>
<dbReference type="Proteomes" id="UP000815325">
    <property type="component" value="Unassembled WGS sequence"/>
</dbReference>
<dbReference type="InterPro" id="IPR015348">
    <property type="entry name" value="Clathrin_H-chain_linker_core"/>
</dbReference>
<comment type="caution">
    <text evidence="9">The sequence shown here is derived from an EMBL/GenBank/DDBJ whole genome shotgun (WGS) entry which is preliminary data.</text>
</comment>
<feature type="repeat" description="CHCR" evidence="7">
    <location>
        <begin position="706"/>
        <end position="853"/>
    </location>
</feature>
<dbReference type="PANTHER" id="PTHR10292">
    <property type="entry name" value="CLATHRIN HEAVY CHAIN RELATED"/>
    <property type="match status" value="1"/>
</dbReference>
<dbReference type="InterPro" id="IPR016341">
    <property type="entry name" value="Clathrin_heavy_chain"/>
</dbReference>
<dbReference type="SUPFAM" id="SSF50989">
    <property type="entry name" value="Clathrin heavy-chain terminal domain"/>
    <property type="match status" value="1"/>
</dbReference>
<dbReference type="InterPro" id="IPR012331">
    <property type="entry name" value="Clathrin_H-chain_linker"/>
</dbReference>
<dbReference type="Gene3D" id="1.25.40.30">
    <property type="match status" value="1"/>
</dbReference>
<dbReference type="InterPro" id="IPR000547">
    <property type="entry name" value="Clathrin_H-chain/VPS_repeat"/>
</dbReference>
<dbReference type="SMART" id="SM00299">
    <property type="entry name" value="CLH"/>
    <property type="match status" value="6"/>
</dbReference>
<evidence type="ECO:0000256" key="3">
    <source>
        <dbReference type="ARBA" id="ARBA00023136"/>
    </source>
</evidence>
<feature type="repeat" description="CHCR" evidence="7">
    <location>
        <begin position="561"/>
        <end position="700"/>
    </location>
</feature>
<evidence type="ECO:0000313" key="10">
    <source>
        <dbReference type="Proteomes" id="UP000815325"/>
    </source>
</evidence>
<evidence type="ECO:0000313" key="9">
    <source>
        <dbReference type="EMBL" id="KAF5839265.1"/>
    </source>
</evidence>
<dbReference type="PIRSF" id="PIRSF002290">
    <property type="entry name" value="Clathrin_H_chain"/>
    <property type="match status" value="1"/>
</dbReference>
<feature type="repeat" description="CHCR" evidence="7">
    <location>
        <begin position="1127"/>
        <end position="1270"/>
    </location>
</feature>
<feature type="domain" description="Clathrin heavy chain linker core motif" evidence="8">
    <location>
        <begin position="204"/>
        <end position="223"/>
    </location>
</feature>
<dbReference type="InterPro" id="IPR016025">
    <property type="entry name" value="Clathrin_H-chain_N"/>
</dbReference>
<dbReference type="PANTHER" id="PTHR10292:SF1">
    <property type="entry name" value="CLATHRIN HEAVY CHAIN"/>
    <property type="match status" value="1"/>
</dbReference>
<feature type="repeat" description="CHCR" evidence="7">
    <location>
        <begin position="978"/>
        <end position="1124"/>
    </location>
</feature>
<name>A0ABQ7GXD4_DUNSA</name>
<keyword evidence="10" id="KW-1185">Reference proteome</keyword>
<dbReference type="InterPro" id="IPR055358">
    <property type="entry name" value="CHCR"/>
</dbReference>
<keyword evidence="5 6" id="KW-0968">Cytoplasmic vesicle</keyword>
<dbReference type="EMBL" id="MU069549">
    <property type="protein sequence ID" value="KAF5839265.1"/>
    <property type="molecule type" value="Genomic_DNA"/>
</dbReference>
<evidence type="ECO:0000256" key="7">
    <source>
        <dbReference type="PROSITE-ProRule" id="PRU01006"/>
    </source>
</evidence>
<keyword evidence="4 6" id="KW-0168">Coated pit</keyword>
<dbReference type="SUPFAM" id="SSF48371">
    <property type="entry name" value="ARM repeat"/>
    <property type="match status" value="6"/>
</dbReference>
<dbReference type="PROSITE" id="PS50236">
    <property type="entry name" value="CHCR"/>
    <property type="match status" value="5"/>
</dbReference>
<accession>A0ABQ7GXD4</accession>
<evidence type="ECO:0000256" key="5">
    <source>
        <dbReference type="ARBA" id="ARBA00023329"/>
    </source>
</evidence>
<evidence type="ECO:0000259" key="8">
    <source>
        <dbReference type="Pfam" id="PF09268"/>
    </source>
</evidence>
<evidence type="ECO:0000256" key="2">
    <source>
        <dbReference type="ARBA" id="ARBA00022737"/>
    </source>
</evidence>
<evidence type="ECO:0000256" key="6">
    <source>
        <dbReference type="PIRNR" id="PIRNR002290"/>
    </source>
</evidence>
<evidence type="ECO:0000256" key="1">
    <source>
        <dbReference type="ARBA" id="ARBA00009535"/>
    </source>
</evidence>
<comment type="similarity">
    <text evidence="1 6">Belongs to the clathrin heavy chain family.</text>
</comment>
<organism evidence="9 10">
    <name type="scientific">Dunaliella salina</name>
    <name type="common">Green alga</name>
    <name type="synonym">Protococcus salinus</name>
    <dbReference type="NCBI Taxonomy" id="3046"/>
    <lineage>
        <taxon>Eukaryota</taxon>
        <taxon>Viridiplantae</taxon>
        <taxon>Chlorophyta</taxon>
        <taxon>core chlorophytes</taxon>
        <taxon>Chlorophyceae</taxon>
        <taxon>CS clade</taxon>
        <taxon>Chlamydomonadales</taxon>
        <taxon>Dunaliellaceae</taxon>
        <taxon>Dunaliella</taxon>
    </lineage>
</organism>
<dbReference type="InterPro" id="IPR011990">
    <property type="entry name" value="TPR-like_helical_dom_sf"/>
</dbReference>
<evidence type="ECO:0000256" key="4">
    <source>
        <dbReference type="ARBA" id="ARBA00023176"/>
    </source>
</evidence>
<dbReference type="InterPro" id="IPR016024">
    <property type="entry name" value="ARM-type_fold"/>
</dbReference>
<keyword evidence="2" id="KW-0677">Repeat</keyword>
<dbReference type="Pfam" id="PF00637">
    <property type="entry name" value="Clathrin"/>
    <property type="match status" value="6"/>
</dbReference>
<keyword evidence="3 6" id="KW-0472">Membrane</keyword>
<feature type="repeat" description="CHCR" evidence="7">
    <location>
        <begin position="414"/>
        <end position="556"/>
    </location>
</feature>
<proteinExistence type="inferred from homology"/>
<dbReference type="Pfam" id="PF13838">
    <property type="entry name" value="Clathrin_H_link"/>
    <property type="match status" value="1"/>
</dbReference>
<protein>
    <recommendedName>
        <fullName evidence="6">Clathrin heavy chain</fullName>
    </recommendedName>
</protein>
<sequence>MAAAPITVNEKLQLTALGVNPANINFRAVTAESERYVTVREQSEAGNTVVIIDMAKPQLAKGFMQLHSFEQMKSQPLEAHAAAFASVKVYFLTYSIFVEGGSGDLCQITGVAVKRQAELFFPAEFADDFPVSLQISDKYGLVYVITKLGLLFVYDLETATAVYRNRISPDPIFLAVSSPSTGGFYAVNRRGQVILGTVNEVTMVPFVSGQLQNLGLALAIAKRGNLPGAEALVGQQFEQLFASGAFKEAAEVAADSPKGLLRTKITMDRLKAVAPQPGQKPPILVYLGLLLQKGKLNPSESGELTRLVLSQNKKELLVNWWNEGKLEPSEEMGDMLSAAGDKDMALKVYQGCGSSTKIIGALAEKGDIGALVAFTGQTGQKMDYMFLLQSLMMTNPAGAVALAKMAVKQVVNIAKEYTDQLSSAKVMELLEKQNAWPGLYFYLGSRLAMSEDPKEHFKYIQAAAKTQQIKEVERVTRESNVYPPEQVKDLLMEMKLPDARPLINVCDRFDMVEDLTTFLYNNNLLRYIEGYVQKVSPGKAPQVVGALLDAEAPDEFINNLLLSVRSLLPVDKLVQVVEARHRLKLLTPFLEHLIGEGTTDPHVHNALGKVIIDTNNNPEHFLSTNPFYDSLIVGKYAERRDPNLACVAYKRGACDDALIECTTKNSMFKLQARYVVERGDGALWLKVLDESNPDRRSLIDQVSTALPESRHPEQVSITVKAFMTKELHVELIELLEKIVLQATAFSNNANLQNLLILTAIKADHSRVKVLIHKLDNFDGTAVAEKAIEHGLAEEAFEIYKKFDKKVEAILVLLEHIPEDGLKRAFDYATKVNEAPVWSELAHAQLRSGQVAEAIASYLLAQDSSNYSEVVEKAKGQEVYGELVKYLLMVRKKHKDSKIDTELVYAYAKTNQIGALEDFINATHQANLQACGDRHWAHSSPTHAAVDAARKANSPRCWKEVMFACVDAREFRLAQLAGLNIIVNADDLDEASEYYQRRGFFSELIQLLENGIGLERAHMGIFTELGALYARYRHEKLLEHLKLFCNRINIPRLIRVCDEQQHWKELTYLYTQYDEWDNAANTMMAHSPVAWEHVLFKDVSIKVSNVEVHYRSLGFYLDEHPDLLVDLLNVLTTRLDHARVVMQFRKANQLPLIKDYLIGVQKSNVAEVNDALNELLVEEEDYEALHHSISQYDNFNQLGLAAELEKHELLEFRRVSATLYKQNLRWRKAVDLAKADQLYKDAMETTAASGDGDLAHELLEFFIQIKEQECFAACLYACYDLLRPDNVLELAWRNKLLDMSFPYIIQGAVCPAAGTMPALPLIRFSLQQRSPVKLTDR</sequence>
<reference evidence="9" key="1">
    <citation type="submission" date="2017-08" db="EMBL/GenBank/DDBJ databases">
        <authorList>
            <person name="Polle J.E."/>
            <person name="Barry K."/>
            <person name="Cushman J."/>
            <person name="Schmutz J."/>
            <person name="Tran D."/>
            <person name="Hathwaick L.T."/>
            <person name="Yim W.C."/>
            <person name="Jenkins J."/>
            <person name="Mckie-Krisberg Z.M."/>
            <person name="Prochnik S."/>
            <person name="Lindquist E."/>
            <person name="Dockter R.B."/>
            <person name="Adam C."/>
            <person name="Molina H."/>
            <person name="Bunkerborg J."/>
            <person name="Jin E."/>
            <person name="Buchheim M."/>
            <person name="Magnuson J."/>
        </authorList>
    </citation>
    <scope>NUCLEOTIDE SEQUENCE</scope>
    <source>
        <strain evidence="9">CCAP 19/18</strain>
    </source>
</reference>
<comment type="subcellular location">
    <subcellularLocation>
        <location evidence="6">Cytoplasmic vesicle membrane</location>
        <topology evidence="6">Peripheral membrane protein</topology>
        <orientation evidence="6">Cytoplasmic side</orientation>
    </subcellularLocation>
    <subcellularLocation>
        <location evidence="6">Membrane</location>
        <location evidence="6">Coated pit</location>
        <topology evidence="6">Peripheral membrane protein</topology>
        <orientation evidence="6">Cytoplasmic side</orientation>
    </subcellularLocation>
</comment>
<dbReference type="Gene3D" id="2.130.10.110">
    <property type="entry name" value="Clathrin heavy-chain terminal domain"/>
    <property type="match status" value="1"/>
</dbReference>